<evidence type="ECO:0000259" key="2">
    <source>
        <dbReference type="Pfam" id="PF07727"/>
    </source>
</evidence>
<feature type="domain" description="Reverse transcriptase Ty1/copia-type" evidence="2">
    <location>
        <begin position="518"/>
        <end position="672"/>
    </location>
</feature>
<organism evidence="4">
    <name type="scientific">Fagus sylvatica</name>
    <name type="common">Beechnut</name>
    <dbReference type="NCBI Taxonomy" id="28930"/>
    <lineage>
        <taxon>Eukaryota</taxon>
        <taxon>Viridiplantae</taxon>
        <taxon>Streptophyta</taxon>
        <taxon>Embryophyta</taxon>
        <taxon>Tracheophyta</taxon>
        <taxon>Spermatophyta</taxon>
        <taxon>Magnoliopsida</taxon>
        <taxon>eudicotyledons</taxon>
        <taxon>Gunneridae</taxon>
        <taxon>Pentapetalae</taxon>
        <taxon>rosids</taxon>
        <taxon>fabids</taxon>
        <taxon>Fagales</taxon>
        <taxon>Fagaceae</taxon>
        <taxon>Fagus</taxon>
    </lineage>
</organism>
<proteinExistence type="predicted"/>
<sequence>MAPGSRGIGAIFACFSSEDSGQTGDAIGEPRVPRRSWSHHLSNAPGLTGQLVACRKDSAREGGCPGEKMRFVPDLRESELGSARYGSANRGRRGVFGPFENNFPIRIPVRPGKILAIREFHVVHECVFFPTCLGLRINLLRVRKTLCASVATSVGKFRKFQHSLLLLACFYARGRRSSRHRILTILVSSESLRYLLFNGGQFESAFGLVNGLVKPWSNLVEFGQSSPNSGKCIPDHILRVSGHGGPWSGRKWLGQISVKPGQTWSNLVELGQTSGDVSRLFFLGLFDVASLSQARPAQFGLSRFACRHSRKSHGLRHKGYKCFHVSTGRLYISRDVIFQENIFLFFESVSKSAPQSSPPTTSILGPPPALLQPMRAPTHYNNVASPAQSATPQGSPESPDHQNPFPLTNTHGPEITQPIDTPSSLSSTPDTAHPSPIFSTEIPNPTLPHHPMVTRSKNHISKPKHLTDGTIRYPLPKVLVAAAMDATTLTEPTCFTSASKHPKWRQAMNYEFDALLKNNTWSLVPSNPTQNQIGCKWVFWLKRNANGFVERYKARLVAKGFHQQPRVDYAETYSPVIKPTMVRTVLSIALSAGWSIRQIDIQNAFLHGYLSEEVFMSQPLSYRHPQYPNHVCKLNKAIYGLKQAPRAWFSRLSTRLIALGFHGSKSDTSLFICHTSSFTMYFFLGIEVLSNPAGAILSQQCYITDILRRTHMLEAKPVTTPMASSTNLSAFDGEPFPDHTLFRSTVGALQYLSITHPDIAFTVNKLSQFMHKPTLTHWQAVKRLLRYLKHTIQFGLQIYRSSCHTLQAFSDADWAGDRDDRRSTGSFCVFLGKNLISWSYQKQATVARSSTEAEYKALANTAAELKWLLSLFQELGLSISAPPVLWCDNIGATYLSSNPVFHARTKHVEIDFHFVRDMVANKSLDVRFVSSHDQLADLLTKPISSSRFALLRTKLNIMSISLGLRGRVKDNPPTSRLTQAANEDKEAEYT</sequence>
<feature type="region of interest" description="Disordered" evidence="1">
    <location>
        <begin position="970"/>
        <end position="990"/>
    </location>
</feature>
<name>A0A2N9IY58_FAGSY</name>
<evidence type="ECO:0000256" key="1">
    <source>
        <dbReference type="SAM" id="MobiDB-lite"/>
    </source>
</evidence>
<dbReference type="Pfam" id="PF07727">
    <property type="entry name" value="RVT_2"/>
    <property type="match status" value="1"/>
</dbReference>
<dbReference type="SUPFAM" id="SSF56672">
    <property type="entry name" value="DNA/RNA polymerases"/>
    <property type="match status" value="1"/>
</dbReference>
<dbReference type="Pfam" id="PF25597">
    <property type="entry name" value="SH3_retrovirus"/>
    <property type="match status" value="1"/>
</dbReference>
<dbReference type="EMBL" id="OIVN01006259">
    <property type="protein sequence ID" value="SPD29103.1"/>
    <property type="molecule type" value="Genomic_DNA"/>
</dbReference>
<dbReference type="CDD" id="cd09272">
    <property type="entry name" value="RNase_HI_RT_Ty1"/>
    <property type="match status" value="1"/>
</dbReference>
<protein>
    <submittedName>
        <fullName evidence="4">Uncharacterized protein</fullName>
    </submittedName>
</protein>
<feature type="compositionally biased region" description="Polar residues" evidence="1">
    <location>
        <begin position="972"/>
        <end position="981"/>
    </location>
</feature>
<feature type="domain" description="Retroviral polymerase SH3-like" evidence="3">
    <location>
        <begin position="316"/>
        <end position="345"/>
    </location>
</feature>
<evidence type="ECO:0000313" key="4">
    <source>
        <dbReference type="EMBL" id="SPD29103.1"/>
    </source>
</evidence>
<dbReference type="InterPro" id="IPR057670">
    <property type="entry name" value="SH3_retrovirus"/>
</dbReference>
<dbReference type="InterPro" id="IPR043502">
    <property type="entry name" value="DNA/RNA_pol_sf"/>
</dbReference>
<dbReference type="AlphaFoldDB" id="A0A2N9IY58"/>
<accession>A0A2N9IY58</accession>
<feature type="compositionally biased region" description="Polar residues" evidence="1">
    <location>
        <begin position="379"/>
        <end position="396"/>
    </location>
</feature>
<feature type="region of interest" description="Disordered" evidence="1">
    <location>
        <begin position="355"/>
        <end position="451"/>
    </location>
</feature>
<gene>
    <name evidence="4" type="ORF">FSB_LOCUS56985</name>
</gene>
<evidence type="ECO:0000259" key="3">
    <source>
        <dbReference type="Pfam" id="PF25597"/>
    </source>
</evidence>
<reference evidence="4" key="1">
    <citation type="submission" date="2018-02" db="EMBL/GenBank/DDBJ databases">
        <authorList>
            <person name="Cohen D.B."/>
            <person name="Kent A.D."/>
        </authorList>
    </citation>
    <scope>NUCLEOTIDE SEQUENCE</scope>
</reference>
<dbReference type="InterPro" id="IPR013103">
    <property type="entry name" value="RVT_2"/>
</dbReference>
<feature type="compositionally biased region" description="Low complexity" evidence="1">
    <location>
        <begin position="420"/>
        <end position="431"/>
    </location>
</feature>
<dbReference type="PANTHER" id="PTHR11439">
    <property type="entry name" value="GAG-POL-RELATED RETROTRANSPOSON"/>
    <property type="match status" value="1"/>
</dbReference>
<dbReference type="PANTHER" id="PTHR11439:SF455">
    <property type="entry name" value="RLK (RECEPTOR-LIKE PROTEIN KINASE) 8, PUTATIVE-RELATED"/>
    <property type="match status" value="1"/>
</dbReference>